<dbReference type="AlphaFoldDB" id="A0A448X2R5"/>
<dbReference type="Proteomes" id="UP000784294">
    <property type="component" value="Unassembled WGS sequence"/>
</dbReference>
<evidence type="ECO:0000313" key="2">
    <source>
        <dbReference type="Proteomes" id="UP000784294"/>
    </source>
</evidence>
<keyword evidence="2" id="KW-1185">Reference proteome</keyword>
<evidence type="ECO:0000313" key="1">
    <source>
        <dbReference type="EMBL" id="VEL26457.1"/>
    </source>
</evidence>
<reference evidence="1" key="1">
    <citation type="submission" date="2018-11" db="EMBL/GenBank/DDBJ databases">
        <authorList>
            <consortium name="Pathogen Informatics"/>
        </authorList>
    </citation>
    <scope>NUCLEOTIDE SEQUENCE</scope>
</reference>
<sequence length="95" mass="10780">MPSSDLFTLERADSAKKGHRRRVSLIPNCRTCALFRRDSRVSQPVVEPGSSWTLNSSPRRFPTHSAKDQIEKNCAQLHRKMCPACPSETVHFSEL</sequence>
<dbReference type="EMBL" id="CAAALY010080380">
    <property type="protein sequence ID" value="VEL26457.1"/>
    <property type="molecule type" value="Genomic_DNA"/>
</dbReference>
<protein>
    <submittedName>
        <fullName evidence="1">Uncharacterized protein</fullName>
    </submittedName>
</protein>
<gene>
    <name evidence="1" type="ORF">PXEA_LOCUS19897</name>
</gene>
<proteinExistence type="predicted"/>
<organism evidence="1 2">
    <name type="scientific">Protopolystoma xenopodis</name>
    <dbReference type="NCBI Taxonomy" id="117903"/>
    <lineage>
        <taxon>Eukaryota</taxon>
        <taxon>Metazoa</taxon>
        <taxon>Spiralia</taxon>
        <taxon>Lophotrochozoa</taxon>
        <taxon>Platyhelminthes</taxon>
        <taxon>Monogenea</taxon>
        <taxon>Polyopisthocotylea</taxon>
        <taxon>Polystomatidea</taxon>
        <taxon>Polystomatidae</taxon>
        <taxon>Protopolystoma</taxon>
    </lineage>
</organism>
<comment type="caution">
    <text evidence="1">The sequence shown here is derived from an EMBL/GenBank/DDBJ whole genome shotgun (WGS) entry which is preliminary data.</text>
</comment>
<name>A0A448X2R5_9PLAT</name>
<accession>A0A448X2R5</accession>